<reference evidence="2 3" key="1">
    <citation type="journal article" date="2015" name="Proc. Natl. Acad. Sci. U.S.A.">
        <title>The resurrection genome of Boea hygrometrica: A blueprint for survival of dehydration.</title>
        <authorList>
            <person name="Xiao L."/>
            <person name="Yang G."/>
            <person name="Zhang L."/>
            <person name="Yang X."/>
            <person name="Zhao S."/>
            <person name="Ji Z."/>
            <person name="Zhou Q."/>
            <person name="Hu M."/>
            <person name="Wang Y."/>
            <person name="Chen M."/>
            <person name="Xu Y."/>
            <person name="Jin H."/>
            <person name="Xiao X."/>
            <person name="Hu G."/>
            <person name="Bao F."/>
            <person name="Hu Y."/>
            <person name="Wan P."/>
            <person name="Li L."/>
            <person name="Deng X."/>
            <person name="Kuang T."/>
            <person name="Xiang C."/>
            <person name="Zhu J.K."/>
            <person name="Oliver M.J."/>
            <person name="He Y."/>
        </authorList>
    </citation>
    <scope>NUCLEOTIDE SEQUENCE [LARGE SCALE GENOMIC DNA]</scope>
    <source>
        <strain evidence="3">cv. XS01</strain>
    </source>
</reference>
<dbReference type="AlphaFoldDB" id="A0A2Z7B346"/>
<dbReference type="EMBL" id="KV010248">
    <property type="protein sequence ID" value="KZV27888.1"/>
    <property type="molecule type" value="Genomic_DNA"/>
</dbReference>
<evidence type="ECO:0000313" key="3">
    <source>
        <dbReference type="Proteomes" id="UP000250235"/>
    </source>
</evidence>
<feature type="compositionally biased region" description="Acidic residues" evidence="1">
    <location>
        <begin position="320"/>
        <end position="329"/>
    </location>
</feature>
<feature type="region of interest" description="Disordered" evidence="1">
    <location>
        <begin position="116"/>
        <end position="161"/>
    </location>
</feature>
<dbReference type="Proteomes" id="UP000250235">
    <property type="component" value="Unassembled WGS sequence"/>
</dbReference>
<protein>
    <submittedName>
        <fullName evidence="2">Uncharacterized protein</fullName>
    </submittedName>
</protein>
<proteinExistence type="predicted"/>
<evidence type="ECO:0000256" key="1">
    <source>
        <dbReference type="SAM" id="MobiDB-lite"/>
    </source>
</evidence>
<name>A0A2Z7B346_9LAMI</name>
<gene>
    <name evidence="2" type="ORF">F511_26224</name>
</gene>
<feature type="region of interest" description="Disordered" evidence="1">
    <location>
        <begin position="316"/>
        <end position="340"/>
    </location>
</feature>
<feature type="compositionally biased region" description="Basic and acidic residues" evidence="1">
    <location>
        <begin position="331"/>
        <end position="340"/>
    </location>
</feature>
<organism evidence="2 3">
    <name type="scientific">Dorcoceras hygrometricum</name>
    <dbReference type="NCBI Taxonomy" id="472368"/>
    <lineage>
        <taxon>Eukaryota</taxon>
        <taxon>Viridiplantae</taxon>
        <taxon>Streptophyta</taxon>
        <taxon>Embryophyta</taxon>
        <taxon>Tracheophyta</taxon>
        <taxon>Spermatophyta</taxon>
        <taxon>Magnoliopsida</taxon>
        <taxon>eudicotyledons</taxon>
        <taxon>Gunneridae</taxon>
        <taxon>Pentapetalae</taxon>
        <taxon>asterids</taxon>
        <taxon>lamiids</taxon>
        <taxon>Lamiales</taxon>
        <taxon>Gesneriaceae</taxon>
        <taxon>Didymocarpoideae</taxon>
        <taxon>Trichosporeae</taxon>
        <taxon>Loxocarpinae</taxon>
        <taxon>Dorcoceras</taxon>
    </lineage>
</organism>
<sequence length="340" mass="38891">MLKIYPNQQLDNQQLVTKNCQQLNNPTADQTSREILRQLMPNENQQLYLCDPQWFRDTASRGPTTIVAPESQSGLAHRIMELIEEDLLCYFRFSWKKVQLVGDIGERMSKAEMMKDLKEKKADPEGTSLSLSKGKRKAPEEGGERRKKHYHEKKTKEPARETVYGGRTSDISLSVEWRGGQSPSSSTDEVTMTRRSMEGMLTRQDGLMKQLEEMRAISDKEKESMLLELEISRSQSLHLEKENKALHSEVEKLKGEAENSWELEKEKFLQSKEFKIQCSGKALAFFEKGFDGCLAQFRANGYSEEEHPAPFLDVERALEDMSDDEDSEEGSLGRDEAPPA</sequence>
<keyword evidence="3" id="KW-1185">Reference proteome</keyword>
<evidence type="ECO:0000313" key="2">
    <source>
        <dbReference type="EMBL" id="KZV27888.1"/>
    </source>
</evidence>
<accession>A0A2Z7B346</accession>